<reference evidence="2 3" key="1">
    <citation type="submission" date="2019-02" db="EMBL/GenBank/DDBJ databases">
        <title>Deep-cultivation of Planctomycetes and their phenomic and genomic characterization uncovers novel biology.</title>
        <authorList>
            <person name="Wiegand S."/>
            <person name="Jogler M."/>
            <person name="Boedeker C."/>
            <person name="Pinto D."/>
            <person name="Vollmers J."/>
            <person name="Rivas-Marin E."/>
            <person name="Kohn T."/>
            <person name="Peeters S.H."/>
            <person name="Heuer A."/>
            <person name="Rast P."/>
            <person name="Oberbeckmann S."/>
            <person name="Bunk B."/>
            <person name="Jeske O."/>
            <person name="Meyerdierks A."/>
            <person name="Storesund J.E."/>
            <person name="Kallscheuer N."/>
            <person name="Luecker S."/>
            <person name="Lage O.M."/>
            <person name="Pohl T."/>
            <person name="Merkel B.J."/>
            <person name="Hornburger P."/>
            <person name="Mueller R.-W."/>
            <person name="Bruemmer F."/>
            <person name="Labrenz M."/>
            <person name="Spormann A.M."/>
            <person name="Op den Camp H."/>
            <person name="Overmann J."/>
            <person name="Amann R."/>
            <person name="Jetten M.S.M."/>
            <person name="Mascher T."/>
            <person name="Medema M.H."/>
            <person name="Devos D.P."/>
            <person name="Kaster A.-K."/>
            <person name="Ovreas L."/>
            <person name="Rohde M."/>
            <person name="Galperin M.Y."/>
            <person name="Jogler C."/>
        </authorList>
    </citation>
    <scope>NUCLEOTIDE SEQUENCE [LARGE SCALE GENOMIC DNA]</scope>
    <source>
        <strain evidence="2 3">Pan44</strain>
    </source>
</reference>
<evidence type="ECO:0000259" key="1">
    <source>
        <dbReference type="Pfam" id="PF20254"/>
    </source>
</evidence>
<dbReference type="EMBL" id="CP036271">
    <property type="protein sequence ID" value="QDT53730.1"/>
    <property type="molecule type" value="Genomic_DNA"/>
</dbReference>
<dbReference type="KEGG" id="ccos:Pan44_17530"/>
<dbReference type="InParanoid" id="A0A517SC65"/>
<feature type="domain" description="N,N-dimethylformamidase beta subunit-like C-terminal" evidence="1">
    <location>
        <begin position="146"/>
        <end position="516"/>
    </location>
</feature>
<organism evidence="2 3">
    <name type="scientific">Caulifigura coniformis</name>
    <dbReference type="NCBI Taxonomy" id="2527983"/>
    <lineage>
        <taxon>Bacteria</taxon>
        <taxon>Pseudomonadati</taxon>
        <taxon>Planctomycetota</taxon>
        <taxon>Planctomycetia</taxon>
        <taxon>Planctomycetales</taxon>
        <taxon>Planctomycetaceae</taxon>
        <taxon>Caulifigura</taxon>
    </lineage>
</organism>
<dbReference type="InterPro" id="IPR046540">
    <property type="entry name" value="DMFA2_C"/>
</dbReference>
<gene>
    <name evidence="2" type="primary">dmfA2</name>
    <name evidence="2" type="ORF">Pan44_17530</name>
</gene>
<proteinExistence type="predicted"/>
<dbReference type="Proteomes" id="UP000315700">
    <property type="component" value="Chromosome"/>
</dbReference>
<sequence>MSRAQRLSTLPGQVVCPATDFNRRPRESHRQVRVFAASLNAARIDYLRFCTSGFDSQEFGMTFRALQWLPVIWMGLGLTSTAASADDLPPSLFVEGYADKISYAPGEEVALHVSTSAPRFALTVSRVGAEVKEVLAKADIPGVLSPVPENASSHGCRWPAAFRFKIPEDWTSGYYAIRFSASDGGGKWVARGRRTAESQAFLIVRPAQPGTKSRILLQLSTNTYNAYNNWGGSSLYAYHGRANLQGHRVSFLRPPASQFENWERPFVAWAEKNGYAIDFCANGDLEFHPELLAAYKLVLSVGHDEYWSSLMRDHLEAFIGKGGNVAFFSGNTCCWQVRSEDDGTALTSWKQSPNSDPLYPEPDKKLLSTLWSHYLIGRPENQLTGVGFLWGGYHKSHGQFMDGKGAFRVHQPDHWLFAGTNLRRDDEFGAKHSIVGYECDGCELDWKDGLPVPTHRDGTPETFQVLATCPAKWHPDDCEWYEKWERGRVGNAVLGVYTRGGTVFTCGSTDWAHGLRGGDEVTERITRNILDRLGTP</sequence>
<evidence type="ECO:0000313" key="2">
    <source>
        <dbReference type="EMBL" id="QDT53730.1"/>
    </source>
</evidence>
<name>A0A517SC65_9PLAN</name>
<accession>A0A517SC65</accession>
<protein>
    <submittedName>
        <fullName evidence="2">N,N-dimethylformamidase beta subunit</fullName>
        <ecNumber evidence="2">3.5.1.56</ecNumber>
    </submittedName>
</protein>
<dbReference type="Pfam" id="PF20254">
    <property type="entry name" value="DMFA2_C"/>
    <property type="match status" value="1"/>
</dbReference>
<dbReference type="GO" id="GO:0050116">
    <property type="term" value="F:N,N-dimethylformamidase activity"/>
    <property type="evidence" value="ECO:0007669"/>
    <property type="project" value="UniProtKB-EC"/>
</dbReference>
<keyword evidence="3" id="KW-1185">Reference proteome</keyword>
<dbReference type="RefSeq" id="WP_231754256.1">
    <property type="nucleotide sequence ID" value="NZ_CP036271.1"/>
</dbReference>
<dbReference type="AlphaFoldDB" id="A0A517SC65"/>
<keyword evidence="2" id="KW-0378">Hydrolase</keyword>
<evidence type="ECO:0000313" key="3">
    <source>
        <dbReference type="Proteomes" id="UP000315700"/>
    </source>
</evidence>
<dbReference type="EC" id="3.5.1.56" evidence="2"/>